<dbReference type="PANTHER" id="PTHR34986:SF4">
    <property type="entry name" value="EVOLVED BETA-GALACTOSIDASE SUBUNIT BETA-RELATED"/>
    <property type="match status" value="1"/>
</dbReference>
<dbReference type="SUPFAM" id="SSF51197">
    <property type="entry name" value="Clavaminate synthase-like"/>
    <property type="match status" value="1"/>
</dbReference>
<dbReference type="InterPro" id="IPR037012">
    <property type="entry name" value="NanQ/TabA/YiaL_sf"/>
</dbReference>
<dbReference type="InterPro" id="IPR004375">
    <property type="entry name" value="NanQ/TabA/YiaL"/>
</dbReference>
<dbReference type="NCBIfam" id="NF007571">
    <property type="entry name" value="PRK10202.1"/>
    <property type="match status" value="1"/>
</dbReference>
<dbReference type="GO" id="GO:0005829">
    <property type="term" value="C:cytosol"/>
    <property type="evidence" value="ECO:0007669"/>
    <property type="project" value="TreeGrafter"/>
</dbReference>
<dbReference type="RefSeq" id="WP_197770041.1">
    <property type="nucleotide sequence ID" value="NZ_CAMKJA010000001.1"/>
</dbReference>
<sequence>MIILESLAEFQRIYHSGKKWLRCMEAIANVDRISPNVCHSIGDSLTYRLSVGAGRQHGWLEGNRRYFDVHYYLDGEETVEVADKRALTTVAPYQDETDREFFSGEGERRRVGKGNVVIFENHQAHRFTESGKIKKVILKVTVEDSYFVNK</sequence>
<dbReference type="EMBL" id="LT575490">
    <property type="protein sequence ID" value="SAY42721.1"/>
    <property type="molecule type" value="Genomic_DNA"/>
</dbReference>
<organism evidence="1">
    <name type="scientific">Serratia marcescens</name>
    <dbReference type="NCBI Taxonomy" id="615"/>
    <lineage>
        <taxon>Bacteria</taxon>
        <taxon>Pseudomonadati</taxon>
        <taxon>Pseudomonadota</taxon>
        <taxon>Gammaproteobacteria</taxon>
        <taxon>Enterobacterales</taxon>
        <taxon>Yersiniaceae</taxon>
        <taxon>Serratia</taxon>
    </lineage>
</organism>
<proteinExistence type="predicted"/>
<protein>
    <submittedName>
        <fullName evidence="1">Evolved beta-galactosidase subunit beta</fullName>
    </submittedName>
</protein>
<dbReference type="PANTHER" id="PTHR34986">
    <property type="entry name" value="EVOLVED BETA-GALACTOSIDASE SUBUNIT BETA"/>
    <property type="match status" value="1"/>
</dbReference>
<reference evidence="1" key="1">
    <citation type="submission" date="2016-05" db="EMBL/GenBank/DDBJ databases">
        <authorList>
            <person name="Cock P.J.A."/>
            <person name="Cock P.J.A."/>
        </authorList>
    </citation>
    <scope>NUCLEOTIDE SEQUENCE</scope>
    <source>
        <strain evidence="1">PWN146_assembly</strain>
    </source>
</reference>
<name>A0A1C3HCF5_SERMA</name>
<gene>
    <name evidence="1" type="primary">ebgC</name>
    <name evidence="1" type="ORF">PWN146_01407</name>
</gene>
<evidence type="ECO:0000313" key="1">
    <source>
        <dbReference type="EMBL" id="SAY42721.1"/>
    </source>
</evidence>
<dbReference type="GO" id="GO:0044010">
    <property type="term" value="P:single-species biofilm formation"/>
    <property type="evidence" value="ECO:0007669"/>
    <property type="project" value="TreeGrafter"/>
</dbReference>
<dbReference type="AlphaFoldDB" id="A0A1C3HCF5"/>
<dbReference type="Pfam" id="PF04074">
    <property type="entry name" value="DUF386"/>
    <property type="match status" value="1"/>
</dbReference>
<dbReference type="Gene3D" id="2.60.120.370">
    <property type="entry name" value="YhcH/YjgK/YiaL"/>
    <property type="match status" value="1"/>
</dbReference>
<accession>A0A1C3HCF5</accession>